<dbReference type="Proteomes" id="UP000664545">
    <property type="component" value="Unassembled WGS sequence"/>
</dbReference>
<dbReference type="RefSeq" id="WP_206581985.1">
    <property type="nucleotide sequence ID" value="NZ_JAFJZZ010000002.1"/>
</dbReference>
<evidence type="ECO:0000313" key="2">
    <source>
        <dbReference type="EMBL" id="MBN7773152.1"/>
    </source>
</evidence>
<comment type="caution">
    <text evidence="2">The sequence shown here is derived from an EMBL/GenBank/DDBJ whole genome shotgun (WGS) entry which is preliminary data.</text>
</comment>
<keyword evidence="3" id="KW-1185">Reference proteome</keyword>
<accession>A0A939D8R8</accession>
<feature type="region of interest" description="Disordered" evidence="1">
    <location>
        <begin position="60"/>
        <end position="88"/>
    </location>
</feature>
<dbReference type="AlphaFoldDB" id="A0A939D8R8"/>
<evidence type="ECO:0000256" key="1">
    <source>
        <dbReference type="SAM" id="MobiDB-lite"/>
    </source>
</evidence>
<protein>
    <submittedName>
        <fullName evidence="2">Uncharacterized protein</fullName>
    </submittedName>
</protein>
<gene>
    <name evidence="2" type="ORF">JYB65_07245</name>
</gene>
<name>A0A939D8R8_CLOAM</name>
<reference evidence="2" key="1">
    <citation type="submission" date="2021-02" db="EMBL/GenBank/DDBJ databases">
        <title>Abyssanaerobacter marinus gen.nov., sp., nov, anaerobic bacterium isolated from the Onnuri vent field of Indian Ocean and suggestion of Mogibacteriaceae fam. nov., and proposal of reclassification of ambiguous this family's genus member.</title>
        <authorList>
            <person name="Kim Y.J."/>
            <person name="Yang J.-A."/>
        </authorList>
    </citation>
    <scope>NUCLEOTIDE SEQUENCE</scope>
    <source>
        <strain evidence="2">DSM 2634</strain>
    </source>
</reference>
<sequence>MINYKNHEIDISTTNYSDGVAIIPLPTGEIVCIPEEDATAEEMGIIEQIKADASARTIEAPIESESSGQATESSKKKTLNLWKSFTTK</sequence>
<organism evidence="2 3">
    <name type="scientific">Clostridium aminobutyricum</name>
    <dbReference type="NCBI Taxonomy" id="33953"/>
    <lineage>
        <taxon>Bacteria</taxon>
        <taxon>Bacillati</taxon>
        <taxon>Bacillota</taxon>
        <taxon>Clostridia</taxon>
        <taxon>Eubacteriales</taxon>
        <taxon>Clostridiaceae</taxon>
        <taxon>Clostridium</taxon>
    </lineage>
</organism>
<dbReference type="EMBL" id="JAFJZZ010000002">
    <property type="protein sequence ID" value="MBN7773152.1"/>
    <property type="molecule type" value="Genomic_DNA"/>
</dbReference>
<proteinExistence type="predicted"/>
<evidence type="ECO:0000313" key="3">
    <source>
        <dbReference type="Proteomes" id="UP000664545"/>
    </source>
</evidence>